<feature type="domain" description="Methyltransferase type 11" evidence="4">
    <location>
        <begin position="41"/>
        <end position="134"/>
    </location>
</feature>
<dbReference type="GO" id="GO:0032259">
    <property type="term" value="P:methylation"/>
    <property type="evidence" value="ECO:0007669"/>
    <property type="project" value="UniProtKB-KW"/>
</dbReference>
<dbReference type="SUPFAM" id="SSF53335">
    <property type="entry name" value="S-adenosyl-L-methionine-dependent methyltransferases"/>
    <property type="match status" value="1"/>
</dbReference>
<dbReference type="PANTHER" id="PTHR44942">
    <property type="entry name" value="METHYLTRANSF_11 DOMAIN-CONTAINING PROTEIN"/>
    <property type="match status" value="1"/>
</dbReference>
<dbReference type="InterPro" id="IPR029063">
    <property type="entry name" value="SAM-dependent_MTases_sf"/>
</dbReference>
<comment type="caution">
    <text evidence="5">The sequence shown here is derived from an EMBL/GenBank/DDBJ whole genome shotgun (WGS) entry which is preliminary data.</text>
</comment>
<dbReference type="PANTHER" id="PTHR44942:SF4">
    <property type="entry name" value="METHYLTRANSFERASE TYPE 11 DOMAIN-CONTAINING PROTEIN"/>
    <property type="match status" value="1"/>
</dbReference>
<keyword evidence="6" id="KW-1185">Reference proteome</keyword>
<dbReference type="GO" id="GO:0008168">
    <property type="term" value="F:methyltransferase activity"/>
    <property type="evidence" value="ECO:0007669"/>
    <property type="project" value="UniProtKB-KW"/>
</dbReference>
<sequence length="253" mass="29039">MANLFDNVAKDFSKYRTGYPKKFYEILESSYGVGLPNQKILDIATSNGLVARDLAAKNCIVTGIDNSCELINEAKSTGNMGREIEYILGDVTELPFTNEYFDNVMAVHCWNVLPTLQTSREVIRVLKKGGKFVVAHFEHFPMKDDVVTQTKSLVAKHNKGKSTLSSQRLYPDWIDELYHVGFRNIETFTFDTINSMKHEEWRGRMRTEAEVGGSLSFEEVQKFDKELDCLLKKNYEGQRIKVHQRMFSIICVK</sequence>
<evidence type="ECO:0000256" key="2">
    <source>
        <dbReference type="ARBA" id="ARBA00022603"/>
    </source>
</evidence>
<proteinExistence type="inferred from homology"/>
<dbReference type="CDD" id="cd02440">
    <property type="entry name" value="AdoMet_MTases"/>
    <property type="match status" value="1"/>
</dbReference>
<name>A0ABW5RV05_9BACI</name>
<dbReference type="Pfam" id="PF08241">
    <property type="entry name" value="Methyltransf_11"/>
    <property type="match status" value="1"/>
</dbReference>
<dbReference type="EMBL" id="JBHUMF010000031">
    <property type="protein sequence ID" value="MFD2681916.1"/>
    <property type="molecule type" value="Genomic_DNA"/>
</dbReference>
<dbReference type="InterPro" id="IPR013216">
    <property type="entry name" value="Methyltransf_11"/>
</dbReference>
<evidence type="ECO:0000256" key="1">
    <source>
        <dbReference type="ARBA" id="ARBA00008361"/>
    </source>
</evidence>
<keyword evidence="2 5" id="KW-0489">Methyltransferase</keyword>
<organism evidence="5 6">
    <name type="scientific">Bacillus seohaeanensis</name>
    <dbReference type="NCBI Taxonomy" id="284580"/>
    <lineage>
        <taxon>Bacteria</taxon>
        <taxon>Bacillati</taxon>
        <taxon>Bacillota</taxon>
        <taxon>Bacilli</taxon>
        <taxon>Bacillales</taxon>
        <taxon>Bacillaceae</taxon>
        <taxon>Bacillus</taxon>
    </lineage>
</organism>
<evidence type="ECO:0000259" key="4">
    <source>
        <dbReference type="Pfam" id="PF08241"/>
    </source>
</evidence>
<comment type="similarity">
    <text evidence="1">Belongs to the methyltransferase superfamily.</text>
</comment>
<reference evidence="6" key="1">
    <citation type="journal article" date="2019" name="Int. J. Syst. Evol. Microbiol.">
        <title>The Global Catalogue of Microorganisms (GCM) 10K type strain sequencing project: providing services to taxonomists for standard genome sequencing and annotation.</title>
        <authorList>
            <consortium name="The Broad Institute Genomics Platform"/>
            <consortium name="The Broad Institute Genome Sequencing Center for Infectious Disease"/>
            <person name="Wu L."/>
            <person name="Ma J."/>
        </authorList>
    </citation>
    <scope>NUCLEOTIDE SEQUENCE [LARGE SCALE GENOMIC DNA]</scope>
    <source>
        <strain evidence="6">KCTC 3913</strain>
    </source>
</reference>
<evidence type="ECO:0000256" key="3">
    <source>
        <dbReference type="ARBA" id="ARBA00022679"/>
    </source>
</evidence>
<dbReference type="InterPro" id="IPR051052">
    <property type="entry name" value="Diverse_substrate_MTase"/>
</dbReference>
<evidence type="ECO:0000313" key="6">
    <source>
        <dbReference type="Proteomes" id="UP001597506"/>
    </source>
</evidence>
<evidence type="ECO:0000313" key="5">
    <source>
        <dbReference type="EMBL" id="MFD2681916.1"/>
    </source>
</evidence>
<gene>
    <name evidence="5" type="ORF">ACFSUL_14335</name>
</gene>
<keyword evidence="3 5" id="KW-0808">Transferase</keyword>
<dbReference type="Gene3D" id="3.40.50.150">
    <property type="entry name" value="Vaccinia Virus protein VP39"/>
    <property type="match status" value="1"/>
</dbReference>
<dbReference type="RefSeq" id="WP_377936518.1">
    <property type="nucleotide sequence ID" value="NZ_JBHUMF010000031.1"/>
</dbReference>
<protein>
    <submittedName>
        <fullName evidence="5">Class I SAM-dependent methyltransferase</fullName>
        <ecNumber evidence="5">2.1.1.-</ecNumber>
    </submittedName>
</protein>
<accession>A0ABW5RV05</accession>
<dbReference type="EC" id="2.1.1.-" evidence="5"/>
<dbReference type="Proteomes" id="UP001597506">
    <property type="component" value="Unassembled WGS sequence"/>
</dbReference>